<dbReference type="RefSeq" id="WP_219068211.1">
    <property type="nucleotide sequence ID" value="NZ_CAJUXY010000032.1"/>
</dbReference>
<dbReference type="Pfam" id="PF07505">
    <property type="entry name" value="DUF5131"/>
    <property type="match status" value="1"/>
</dbReference>
<proteinExistence type="predicted"/>
<protein>
    <submittedName>
        <fullName evidence="1">Phage Gp37/Gp68 family protein</fullName>
    </submittedName>
</protein>
<dbReference type="InterPro" id="IPR011101">
    <property type="entry name" value="DUF5131"/>
</dbReference>
<name>A0ABY4QTX1_9MYCO</name>
<reference evidence="1" key="1">
    <citation type="submission" date="2022-05" db="EMBL/GenBank/DDBJ databases">
        <title>A methanotrophic Mycobacterium dominates a cave microbial ecosystem.</title>
        <authorList>
            <person name="Van Spanning R.J.M."/>
            <person name="Guan Q."/>
            <person name="Melkonian C."/>
            <person name="Gallant J."/>
            <person name="Polerecky L."/>
            <person name="Flot J.-F."/>
            <person name="Brandt B.W."/>
            <person name="Braster M."/>
            <person name="Iturbe Espinoza P."/>
            <person name="Aerts J."/>
            <person name="Meima-Franke M."/>
            <person name="Piersma S.R."/>
            <person name="Bunduc C."/>
            <person name="Ummels R."/>
            <person name="Pain A."/>
            <person name="Fleming E.J."/>
            <person name="van der Wel N."/>
            <person name="Gherman V.D."/>
            <person name="Sarbu S.M."/>
            <person name="Bodelier P.L.E."/>
            <person name="Bitter W."/>
        </authorList>
    </citation>
    <scope>NUCLEOTIDE SEQUENCE</scope>
    <source>
        <strain evidence="1">Sulfur Cave</strain>
        <plasmid evidence="1">unnamed</plasmid>
    </source>
</reference>
<sequence length="407" mass="44042">MWLSDNQGTVAHTLADQVVQALAGHIYVGRCETRLQDRVAQVLGEAGLVFERESRLSERDRPDFLIAGTVVVEVKLKTPRSAVLRQLGRYAGHEQIEAIVLASTSTRAGRNWCALPHNSPRPRSVVSAMPDDSSRLLIACPKAVASLLTARPVAALRGQRPDAIEDRLLAATSGAGDTDAVHDAATVVVRLRIRIEDAAKQEAAAMGSPVAIGVIEGALVGTIVSIVANAAAVAQLRDGEGTAKVGYLMELARLDGGADMLGQGTESDDNRIAEDHRRADRRVQEVLAGRLALLSPLPSLDLDRIDWVITGGESGPRARPMDPQWARTIRHHCRAKGIAYLHKQNGEWAPTGSFAWGQLQHGETYGSAFEEHHGLRAHEVLKRVGKKRAGHALDGQIWDEFPRTVPR</sequence>
<geneLocation type="plasmid" evidence="1 2">
    <name>unnamed</name>
</geneLocation>
<accession>A0ABY4QTX1</accession>
<evidence type="ECO:0000313" key="1">
    <source>
        <dbReference type="EMBL" id="UQX13566.1"/>
    </source>
</evidence>
<keyword evidence="1" id="KW-0614">Plasmid</keyword>
<evidence type="ECO:0000313" key="2">
    <source>
        <dbReference type="Proteomes" id="UP001056610"/>
    </source>
</evidence>
<dbReference type="EMBL" id="CP097321">
    <property type="protein sequence ID" value="UQX13566.1"/>
    <property type="molecule type" value="Genomic_DNA"/>
</dbReference>
<keyword evidence="2" id="KW-1185">Reference proteome</keyword>
<dbReference type="Proteomes" id="UP001056610">
    <property type="component" value="Plasmid unnamed"/>
</dbReference>
<gene>
    <name evidence="1" type="ORF">M5I08_25580</name>
</gene>
<organism evidence="1 2">
    <name type="scientific">Candidatus Mycobacterium methanotrophicum</name>
    <dbReference type="NCBI Taxonomy" id="2943498"/>
    <lineage>
        <taxon>Bacteria</taxon>
        <taxon>Bacillati</taxon>
        <taxon>Actinomycetota</taxon>
        <taxon>Actinomycetes</taxon>
        <taxon>Mycobacteriales</taxon>
        <taxon>Mycobacteriaceae</taxon>
        <taxon>Mycobacterium</taxon>
    </lineage>
</organism>